<dbReference type="InterPro" id="IPR000888">
    <property type="entry name" value="RmlC-like"/>
</dbReference>
<evidence type="ECO:0000313" key="5">
    <source>
        <dbReference type="Proteomes" id="UP000053370"/>
    </source>
</evidence>
<keyword evidence="3" id="KW-0413">Isomerase</keyword>
<accession>A0A0K8P9Z8</accession>
<dbReference type="GO" id="GO:0005829">
    <property type="term" value="C:cytosol"/>
    <property type="evidence" value="ECO:0007669"/>
    <property type="project" value="TreeGrafter"/>
</dbReference>
<dbReference type="GO" id="GO:0019305">
    <property type="term" value="P:dTDP-rhamnose biosynthetic process"/>
    <property type="evidence" value="ECO:0007669"/>
    <property type="project" value="UniProtKB-UniRule"/>
</dbReference>
<dbReference type="GO" id="GO:0008830">
    <property type="term" value="F:dTDP-4-dehydrorhamnose 3,5-epimerase activity"/>
    <property type="evidence" value="ECO:0007669"/>
    <property type="project" value="UniProtKB-UniRule"/>
</dbReference>
<proteinExistence type="inferred from homology"/>
<dbReference type="PANTHER" id="PTHR21047">
    <property type="entry name" value="DTDP-6-DEOXY-D-GLUCOSE-3,5 EPIMERASE"/>
    <property type="match status" value="1"/>
</dbReference>
<keyword evidence="5" id="KW-1185">Reference proteome</keyword>
<dbReference type="GO" id="GO:0000271">
    <property type="term" value="P:polysaccharide biosynthetic process"/>
    <property type="evidence" value="ECO:0007669"/>
    <property type="project" value="TreeGrafter"/>
</dbReference>
<dbReference type="PANTHER" id="PTHR21047:SF2">
    <property type="entry name" value="THYMIDINE DIPHOSPHO-4-KETO-RHAMNOSE 3,5-EPIMERASE"/>
    <property type="match status" value="1"/>
</dbReference>
<dbReference type="Gene3D" id="2.60.120.10">
    <property type="entry name" value="Jelly Rolls"/>
    <property type="match status" value="1"/>
</dbReference>
<feature type="active site" description="Proton donor" evidence="1">
    <location>
        <position position="130"/>
    </location>
</feature>
<evidence type="ECO:0000256" key="1">
    <source>
        <dbReference type="PIRSR" id="PIRSR600888-1"/>
    </source>
</evidence>
<organism evidence="4">
    <name type="scientific">Flexilinea flocculi</name>
    <dbReference type="NCBI Taxonomy" id="1678840"/>
    <lineage>
        <taxon>Bacteria</taxon>
        <taxon>Bacillati</taxon>
        <taxon>Chloroflexota</taxon>
        <taxon>Anaerolineae</taxon>
        <taxon>Anaerolineales</taxon>
        <taxon>Anaerolineaceae</taxon>
        <taxon>Flexilinea</taxon>
    </lineage>
</organism>
<dbReference type="EMBL" id="DF968180">
    <property type="protein sequence ID" value="GAP39482.1"/>
    <property type="molecule type" value="Genomic_DNA"/>
</dbReference>
<protein>
    <recommendedName>
        <fullName evidence="3">dTDP-4-dehydrorhamnose 3,5-epimerase</fullName>
        <ecNumber evidence="3">5.1.3.13</ecNumber>
    </recommendedName>
    <alternativeName>
        <fullName evidence="3">Thymidine diphospho-4-keto-rhamnose 3,5-epimerase</fullName>
    </alternativeName>
</protein>
<feature type="site" description="Participates in a stacking interaction with the thymidine ring of dTDP-4-oxo-6-deoxyglucose" evidence="2">
    <location>
        <position position="136"/>
    </location>
</feature>
<dbReference type="STRING" id="1678840.ATC1_1211"/>
<evidence type="ECO:0000256" key="2">
    <source>
        <dbReference type="PIRSR" id="PIRSR600888-3"/>
    </source>
</evidence>
<dbReference type="RefSeq" id="WP_062277929.1">
    <property type="nucleotide sequence ID" value="NZ_DF968180.1"/>
</dbReference>
<name>A0A0K8P9Z8_9CHLR</name>
<evidence type="ECO:0000313" key="4">
    <source>
        <dbReference type="EMBL" id="GAP39482.1"/>
    </source>
</evidence>
<dbReference type="Pfam" id="PF00908">
    <property type="entry name" value="dTDP_sugar_isom"/>
    <property type="match status" value="1"/>
</dbReference>
<sequence length="181" mass="20584">MIFSPLSIPEIILITPQVFRDERGFFFESWQQQVFADAGIQADFVQDNHSRSIKNVLRGLHYQIRQPQGKLIRVIVGEVFDVAVDLRSSSPTFGKWAGAVLSAENFNMLWIPPGFAHGFLVLSDVAEFVYKATDFYAPQYERSIRWDDPQIHIDWPLQGQTPILSTKDAHGAVFQNAEVFA</sequence>
<dbReference type="AlphaFoldDB" id="A0A0K8P9Z8"/>
<comment type="pathway">
    <text evidence="3">Carbohydrate biosynthesis; dTDP-L-rhamnose biosynthesis.</text>
</comment>
<dbReference type="InterPro" id="IPR011051">
    <property type="entry name" value="RmlC_Cupin_sf"/>
</dbReference>
<dbReference type="CDD" id="cd00438">
    <property type="entry name" value="cupin_RmlC"/>
    <property type="match status" value="1"/>
</dbReference>
<gene>
    <name evidence="4" type="ORF">ATC1_1211</name>
</gene>
<dbReference type="NCBIfam" id="TIGR01221">
    <property type="entry name" value="rmlC"/>
    <property type="match status" value="1"/>
</dbReference>
<comment type="function">
    <text evidence="3">Catalyzes the epimerization of the C3' and C5'positions of dTDP-6-deoxy-D-xylo-4-hexulose, forming dTDP-6-deoxy-L-lyxo-4-hexulose.</text>
</comment>
<comment type="catalytic activity">
    <reaction evidence="3">
        <text>dTDP-4-dehydro-6-deoxy-alpha-D-glucose = dTDP-4-dehydro-beta-L-rhamnose</text>
        <dbReference type="Rhea" id="RHEA:16969"/>
        <dbReference type="ChEBI" id="CHEBI:57649"/>
        <dbReference type="ChEBI" id="CHEBI:62830"/>
        <dbReference type="EC" id="5.1.3.13"/>
    </reaction>
</comment>
<evidence type="ECO:0000256" key="3">
    <source>
        <dbReference type="RuleBase" id="RU364069"/>
    </source>
</evidence>
<comment type="subunit">
    <text evidence="3">Homodimer.</text>
</comment>
<dbReference type="SUPFAM" id="SSF51182">
    <property type="entry name" value="RmlC-like cupins"/>
    <property type="match status" value="1"/>
</dbReference>
<dbReference type="Proteomes" id="UP000053370">
    <property type="component" value="Unassembled WGS sequence"/>
</dbReference>
<dbReference type="InterPro" id="IPR014710">
    <property type="entry name" value="RmlC-like_jellyroll"/>
</dbReference>
<reference evidence="4" key="1">
    <citation type="journal article" date="2015" name="Genome Announc.">
        <title>Draft Genome Sequence of Anaerolineae Strain TC1, a Novel Isolate from a Methanogenic Wastewater Treatment System.</title>
        <authorList>
            <person name="Matsuura N."/>
            <person name="Tourlousse D.M."/>
            <person name="Sun L."/>
            <person name="Toyonaga M."/>
            <person name="Kuroda K."/>
            <person name="Ohashi A."/>
            <person name="Cruz R."/>
            <person name="Yamaguchi T."/>
            <person name="Sekiguchi Y."/>
        </authorList>
    </citation>
    <scope>NUCLEOTIDE SEQUENCE [LARGE SCALE GENOMIC DNA]</scope>
    <source>
        <strain evidence="4">TC1</strain>
    </source>
</reference>
<dbReference type="UniPathway" id="UPA00124"/>
<comment type="similarity">
    <text evidence="3">Belongs to the dTDP-4-dehydrorhamnose 3,5-epimerase family.</text>
</comment>
<dbReference type="EC" id="5.1.3.13" evidence="3"/>
<feature type="active site" description="Proton acceptor" evidence="1">
    <location>
        <position position="61"/>
    </location>
</feature>
<dbReference type="OrthoDB" id="9800680at2"/>
<dbReference type="PATRIC" id="fig|1678840.3.peg.511"/>